<dbReference type="PANTHER" id="PTHR30329">
    <property type="entry name" value="STATOR ELEMENT OF FLAGELLAR MOTOR COMPLEX"/>
    <property type="match status" value="1"/>
</dbReference>
<dbReference type="EMBL" id="CP004885">
    <property type="protein sequence ID" value="AGX87520.1"/>
    <property type="molecule type" value="Genomic_DNA"/>
</dbReference>
<dbReference type="InterPro" id="IPR006664">
    <property type="entry name" value="OMP_bac"/>
</dbReference>
<feature type="signal peptide" evidence="6">
    <location>
        <begin position="1"/>
        <end position="28"/>
    </location>
</feature>
<dbReference type="Pfam" id="PF14346">
    <property type="entry name" value="DUF4398"/>
    <property type="match status" value="1"/>
</dbReference>
<evidence type="ECO:0000259" key="7">
    <source>
        <dbReference type="PROSITE" id="PS51123"/>
    </source>
</evidence>
<accession>U5N883</accession>
<gene>
    <name evidence="8" type="ORF">Cenrod_1433</name>
</gene>
<dbReference type="STRING" id="946483.Cenrod_1433"/>
<dbReference type="Pfam" id="PF00691">
    <property type="entry name" value="OmpA"/>
    <property type="match status" value="1"/>
</dbReference>
<dbReference type="Gene3D" id="3.30.1330.60">
    <property type="entry name" value="OmpA-like domain"/>
    <property type="match status" value="1"/>
</dbReference>
<keyword evidence="3" id="KW-0998">Cell outer membrane</keyword>
<dbReference type="KEGG" id="cbx:Cenrod_1433"/>
<dbReference type="InterPro" id="IPR025511">
    <property type="entry name" value="DUF4398"/>
</dbReference>
<evidence type="ECO:0000256" key="5">
    <source>
        <dbReference type="SAM" id="MobiDB-lite"/>
    </source>
</evidence>
<reference evidence="8 9" key="1">
    <citation type="journal article" date="2013" name="Genome Biol.">
        <title>Genomic analysis reveals key aspects of prokaryotic symbiosis in the phototrophic consortium "Chlorochromatium aggregatum".</title>
        <authorList>
            <person name="Liu Z."/>
            <person name="Muller J."/>
            <person name="Li T."/>
            <person name="Alvey R.M."/>
            <person name="Vogl K."/>
            <person name="Frigaard N.U."/>
            <person name="Rockwell N.C."/>
            <person name="Boyd E.S."/>
            <person name="Tomsho L.P."/>
            <person name="Schuster S.C."/>
            <person name="Henke P."/>
            <person name="Rohde M."/>
            <person name="Overmann J."/>
            <person name="Bryant D.A."/>
        </authorList>
    </citation>
    <scope>NUCLEOTIDE SEQUENCE [LARGE SCALE GENOMIC DNA]</scope>
    <source>
        <strain evidence="8">CR</strain>
    </source>
</reference>
<evidence type="ECO:0000256" key="1">
    <source>
        <dbReference type="ARBA" id="ARBA00004442"/>
    </source>
</evidence>
<dbReference type="Proteomes" id="UP000017184">
    <property type="component" value="Chromosome"/>
</dbReference>
<feature type="chain" id="PRO_5004662847" evidence="6">
    <location>
        <begin position="29"/>
        <end position="303"/>
    </location>
</feature>
<keyword evidence="2 4" id="KW-0472">Membrane</keyword>
<dbReference type="PATRIC" id="fig|946483.4.peg.1448"/>
<feature type="domain" description="OmpA-like" evidence="7">
    <location>
        <begin position="180"/>
        <end position="297"/>
    </location>
</feature>
<organism evidence="8 9">
    <name type="scientific">Candidatus Symbiobacter mobilis CR</name>
    <dbReference type="NCBI Taxonomy" id="946483"/>
    <lineage>
        <taxon>Bacteria</taxon>
        <taxon>Pseudomonadati</taxon>
        <taxon>Pseudomonadota</taxon>
        <taxon>Betaproteobacteria</taxon>
        <taxon>Burkholderiales</taxon>
        <taxon>Comamonadaceae</taxon>
    </lineage>
</organism>
<dbReference type="InterPro" id="IPR006665">
    <property type="entry name" value="OmpA-like"/>
</dbReference>
<dbReference type="InterPro" id="IPR036737">
    <property type="entry name" value="OmpA-like_sf"/>
</dbReference>
<protein>
    <submittedName>
        <fullName evidence="8">Peptidoglycan-associated protein</fullName>
    </submittedName>
</protein>
<evidence type="ECO:0000313" key="9">
    <source>
        <dbReference type="Proteomes" id="UP000017184"/>
    </source>
</evidence>
<dbReference type="PRINTS" id="PR01021">
    <property type="entry name" value="OMPADOMAIN"/>
</dbReference>
<dbReference type="SUPFAM" id="SSF103088">
    <property type="entry name" value="OmpA-like"/>
    <property type="match status" value="1"/>
</dbReference>
<dbReference type="RefSeq" id="WP_022772993.1">
    <property type="nucleotide sequence ID" value="NC_022576.1"/>
</dbReference>
<dbReference type="AlphaFoldDB" id="U5N883"/>
<keyword evidence="9" id="KW-1185">Reference proteome</keyword>
<dbReference type="CDD" id="cd07185">
    <property type="entry name" value="OmpA_C-like"/>
    <property type="match status" value="1"/>
</dbReference>
<dbReference type="PANTHER" id="PTHR30329:SF21">
    <property type="entry name" value="LIPOPROTEIN YIAD-RELATED"/>
    <property type="match status" value="1"/>
</dbReference>
<dbReference type="eggNOG" id="COG2885">
    <property type="taxonomic scope" value="Bacteria"/>
</dbReference>
<dbReference type="GO" id="GO:0009279">
    <property type="term" value="C:cell outer membrane"/>
    <property type="evidence" value="ECO:0007669"/>
    <property type="project" value="UniProtKB-SubCell"/>
</dbReference>
<dbReference type="OrthoDB" id="9782229at2"/>
<evidence type="ECO:0000256" key="6">
    <source>
        <dbReference type="SAM" id="SignalP"/>
    </source>
</evidence>
<keyword evidence="6" id="KW-0732">Signal</keyword>
<evidence type="ECO:0000256" key="3">
    <source>
        <dbReference type="ARBA" id="ARBA00023237"/>
    </source>
</evidence>
<feature type="region of interest" description="Disordered" evidence="5">
    <location>
        <begin position="101"/>
        <end position="125"/>
    </location>
</feature>
<comment type="subcellular location">
    <subcellularLocation>
        <location evidence="1">Cell outer membrane</location>
    </subcellularLocation>
</comment>
<dbReference type="InterPro" id="IPR050330">
    <property type="entry name" value="Bact_OuterMem_StrucFunc"/>
</dbReference>
<evidence type="ECO:0000256" key="2">
    <source>
        <dbReference type="ARBA" id="ARBA00023136"/>
    </source>
</evidence>
<evidence type="ECO:0000256" key="4">
    <source>
        <dbReference type="PROSITE-ProRule" id="PRU00473"/>
    </source>
</evidence>
<sequence length="303" mass="32613">MTTRTPLCLALLSAALLSACSTVPTPNAQLTQAKSDLIAVQSDPRTNRMAATELQQAIDALNTATAAWVREDPPDQVNHLAYLTRQRVAIARETVALRSAEQAAGATSSTRSNIQLQARTQEADSAERKAELAESDAQAAQQGADIALAAATEAQLHTDLAQAQNRELQERLRELNARPTPQGILLTLGDVLFDTDKAQLKPAGLHLVRQLATVLNDYPTHNVRVEGFTDSTGTEAHNLNLSGQRAEAVRAALLHEGVSPIRVTTQALGESNPVASNDSADGRMLNRRVEIVLFDGRKLNTQR</sequence>
<feature type="compositionally biased region" description="Polar residues" evidence="5">
    <location>
        <begin position="105"/>
        <end position="120"/>
    </location>
</feature>
<dbReference type="HOGENOM" id="CLU_016890_14_2_4"/>
<dbReference type="PROSITE" id="PS51123">
    <property type="entry name" value="OMPA_2"/>
    <property type="match status" value="1"/>
</dbReference>
<dbReference type="PROSITE" id="PS51257">
    <property type="entry name" value="PROKAR_LIPOPROTEIN"/>
    <property type="match status" value="1"/>
</dbReference>
<proteinExistence type="predicted"/>
<name>U5N883_9BURK</name>
<evidence type="ECO:0000313" key="8">
    <source>
        <dbReference type="EMBL" id="AGX87520.1"/>
    </source>
</evidence>